<dbReference type="InterPro" id="IPR001387">
    <property type="entry name" value="Cro/C1-type_HTH"/>
</dbReference>
<name>A0A6N9Z2Y7_9BIFI</name>
<dbReference type="InterPro" id="IPR010982">
    <property type="entry name" value="Lambda_DNA-bd_dom_sf"/>
</dbReference>
<dbReference type="Pfam" id="PF13560">
    <property type="entry name" value="HTH_31"/>
    <property type="match status" value="1"/>
</dbReference>
<accession>A0A6N9Z2Y7</accession>
<dbReference type="EMBL" id="WHZW01000003">
    <property type="protein sequence ID" value="NEG88836.1"/>
    <property type="molecule type" value="Genomic_DNA"/>
</dbReference>
<dbReference type="GO" id="GO:0003677">
    <property type="term" value="F:DNA binding"/>
    <property type="evidence" value="ECO:0007669"/>
    <property type="project" value="InterPro"/>
</dbReference>
<organism evidence="2 3">
    <name type="scientific">Bifidobacterium aerophilum</name>
    <dbReference type="NCBI Taxonomy" id="1798155"/>
    <lineage>
        <taxon>Bacteria</taxon>
        <taxon>Bacillati</taxon>
        <taxon>Actinomycetota</taxon>
        <taxon>Actinomycetes</taxon>
        <taxon>Bifidobacteriales</taxon>
        <taxon>Bifidobacteriaceae</taxon>
        <taxon>Bifidobacterium</taxon>
    </lineage>
</organism>
<evidence type="ECO:0000313" key="2">
    <source>
        <dbReference type="EMBL" id="NEG88836.1"/>
    </source>
</evidence>
<proteinExistence type="predicted"/>
<dbReference type="Proteomes" id="UP000469194">
    <property type="component" value="Unassembled WGS sequence"/>
</dbReference>
<dbReference type="CDD" id="cd00093">
    <property type="entry name" value="HTH_XRE"/>
    <property type="match status" value="1"/>
</dbReference>
<dbReference type="Gene3D" id="1.10.260.40">
    <property type="entry name" value="lambda repressor-like DNA-binding domains"/>
    <property type="match status" value="1"/>
</dbReference>
<sequence length="88" mass="9786">MIVYNFFCIRSYTTTGAAMKIRTMYDVGIAIRSGRENAGLSQQELADQASVSRSWLAKVETGKASFDFRKVLMVTQALGMTVEMSYGE</sequence>
<dbReference type="PROSITE" id="PS50943">
    <property type="entry name" value="HTH_CROC1"/>
    <property type="match status" value="1"/>
</dbReference>
<feature type="domain" description="HTH cro/C1-type" evidence="1">
    <location>
        <begin position="31"/>
        <end position="85"/>
    </location>
</feature>
<evidence type="ECO:0000259" key="1">
    <source>
        <dbReference type="PROSITE" id="PS50943"/>
    </source>
</evidence>
<comment type="caution">
    <text evidence="2">The sequence shown here is derived from an EMBL/GenBank/DDBJ whole genome shotgun (WGS) entry which is preliminary data.</text>
</comment>
<dbReference type="SUPFAM" id="SSF47413">
    <property type="entry name" value="lambda repressor-like DNA-binding domains"/>
    <property type="match status" value="1"/>
</dbReference>
<dbReference type="SMART" id="SM00530">
    <property type="entry name" value="HTH_XRE"/>
    <property type="match status" value="1"/>
</dbReference>
<gene>
    <name evidence="2" type="ORF">GFD25_02180</name>
</gene>
<dbReference type="AlphaFoldDB" id="A0A6N9Z2Y7"/>
<reference evidence="2 3" key="1">
    <citation type="submission" date="2019-10" db="EMBL/GenBank/DDBJ databases">
        <title>Bifidobacterium from non-human primates.</title>
        <authorList>
            <person name="Modesto M."/>
        </authorList>
    </citation>
    <scope>NUCLEOTIDE SEQUENCE [LARGE SCALE GENOMIC DNA]</scope>
    <source>
        <strain evidence="2 3">TRE17</strain>
    </source>
</reference>
<protein>
    <submittedName>
        <fullName evidence="2">Helix-turn-helix domain-containing protein</fullName>
    </submittedName>
</protein>
<keyword evidence="3" id="KW-1185">Reference proteome</keyword>
<evidence type="ECO:0000313" key="3">
    <source>
        <dbReference type="Proteomes" id="UP000469194"/>
    </source>
</evidence>